<evidence type="ECO:0000313" key="2">
    <source>
        <dbReference type="EMBL" id="PIZ66793.1"/>
    </source>
</evidence>
<dbReference type="EMBL" id="PFOE01000107">
    <property type="protein sequence ID" value="PIZ66793.1"/>
    <property type="molecule type" value="Genomic_DNA"/>
</dbReference>
<keyword evidence="1" id="KW-1133">Transmembrane helix</keyword>
<dbReference type="AlphaFoldDB" id="A0A2M7U6G3"/>
<gene>
    <name evidence="2" type="ORF">COY13_04810</name>
</gene>
<dbReference type="PANTHER" id="PTHR41930">
    <property type="entry name" value="UPF0200 PROTEIN MJ1399"/>
    <property type="match status" value="1"/>
</dbReference>
<evidence type="ECO:0000256" key="1">
    <source>
        <dbReference type="SAM" id="Phobius"/>
    </source>
</evidence>
<dbReference type="PANTHER" id="PTHR41930:SF1">
    <property type="entry name" value="DEPHOSPHO-COA KINASE"/>
    <property type="match status" value="1"/>
</dbReference>
<dbReference type="SUPFAM" id="SSF52540">
    <property type="entry name" value="P-loop containing nucleoside triphosphate hydrolases"/>
    <property type="match status" value="1"/>
</dbReference>
<name>A0A2M7U6G3_9BACT</name>
<proteinExistence type="predicted"/>
<dbReference type="Proteomes" id="UP000230177">
    <property type="component" value="Unassembled WGS sequence"/>
</dbReference>
<sequence length="235" mass="27635">MGRKDYGDNKKIIRILIMKKYIVYIGVVGQIACGKGVLVDYLIKKLGFVSFSLSSILHEELKKKGIKEFTRKTLQDIGDQLRKRYGDDVLARRAIERIKFYFSSEAKRSRENSSRQARTINNQRWVIEGIRNPGEIEFLKKNPSFILIGVKANRELRFKRLLERTRPWDPKTWNDFIKVDRRDLGVGQKKSGQQVGKCLAYCDYILTNNKDQKDFHRKVKELMKHVFKLNGVHHY</sequence>
<dbReference type="InterPro" id="IPR027417">
    <property type="entry name" value="P-loop_NTPase"/>
</dbReference>
<keyword evidence="1" id="KW-0472">Membrane</keyword>
<feature type="transmembrane region" description="Helical" evidence="1">
    <location>
        <begin position="21"/>
        <end position="43"/>
    </location>
</feature>
<accession>A0A2M7U6G3</accession>
<protein>
    <recommendedName>
        <fullName evidence="4">Dephospho-CoA kinase</fullName>
    </recommendedName>
</protein>
<comment type="caution">
    <text evidence="2">The sequence shown here is derived from an EMBL/GenBank/DDBJ whole genome shotgun (WGS) entry which is preliminary data.</text>
</comment>
<organism evidence="2 3">
    <name type="scientific">Candidatus Roizmanbacteria bacterium CG_4_10_14_0_2_um_filter_36_35</name>
    <dbReference type="NCBI Taxonomy" id="1974822"/>
    <lineage>
        <taxon>Bacteria</taxon>
        <taxon>Candidatus Roizmaniibacteriota</taxon>
    </lineage>
</organism>
<evidence type="ECO:0000313" key="3">
    <source>
        <dbReference type="Proteomes" id="UP000230177"/>
    </source>
</evidence>
<reference evidence="3" key="1">
    <citation type="submission" date="2017-09" db="EMBL/GenBank/DDBJ databases">
        <title>Depth-based differentiation of microbial function through sediment-hosted aquifers and enrichment of novel symbionts in the deep terrestrial subsurface.</title>
        <authorList>
            <person name="Probst A.J."/>
            <person name="Ladd B."/>
            <person name="Jarett J.K."/>
            <person name="Geller-Mcgrath D.E."/>
            <person name="Sieber C.M.K."/>
            <person name="Emerson J.B."/>
            <person name="Anantharaman K."/>
            <person name="Thomas B.C."/>
            <person name="Malmstrom R."/>
            <person name="Stieglmeier M."/>
            <person name="Klingl A."/>
            <person name="Woyke T."/>
            <person name="Ryan C.M."/>
            <person name="Banfield J.F."/>
        </authorList>
    </citation>
    <scope>NUCLEOTIDE SEQUENCE [LARGE SCALE GENOMIC DNA]</scope>
</reference>
<dbReference type="Gene3D" id="3.40.50.300">
    <property type="entry name" value="P-loop containing nucleotide triphosphate hydrolases"/>
    <property type="match status" value="1"/>
</dbReference>
<keyword evidence="1" id="KW-0812">Transmembrane</keyword>
<evidence type="ECO:0008006" key="4">
    <source>
        <dbReference type="Google" id="ProtNLM"/>
    </source>
</evidence>